<evidence type="ECO:0000313" key="12">
    <source>
        <dbReference type="EMBL" id="ROT69494.1"/>
    </source>
</evidence>
<name>A0A3R7NXI5_PENVA</name>
<protein>
    <recommendedName>
        <fullName evidence="3">dolichyl-P-Man:Man5GlcNAc2-PP-dolichol alpha-1,3-mannosyltransferase</fullName>
        <ecNumber evidence="3">2.4.1.258</ecNumber>
    </recommendedName>
</protein>
<dbReference type="PANTHER" id="PTHR12646">
    <property type="entry name" value="NOT56 - RELATED"/>
    <property type="match status" value="1"/>
</dbReference>
<comment type="subcellular location">
    <subcellularLocation>
        <location evidence="1">Endoplasmic reticulum membrane</location>
        <topology evidence="1">Multi-pass membrane protein</topology>
    </subcellularLocation>
</comment>
<keyword evidence="8 11" id="KW-1133">Transmembrane helix</keyword>
<feature type="transmembrane region" description="Helical" evidence="11">
    <location>
        <begin position="126"/>
        <end position="143"/>
    </location>
</feature>
<organism evidence="12 13">
    <name type="scientific">Penaeus vannamei</name>
    <name type="common">Whiteleg shrimp</name>
    <name type="synonym">Litopenaeus vannamei</name>
    <dbReference type="NCBI Taxonomy" id="6689"/>
    <lineage>
        <taxon>Eukaryota</taxon>
        <taxon>Metazoa</taxon>
        <taxon>Ecdysozoa</taxon>
        <taxon>Arthropoda</taxon>
        <taxon>Crustacea</taxon>
        <taxon>Multicrustacea</taxon>
        <taxon>Malacostraca</taxon>
        <taxon>Eumalacostraca</taxon>
        <taxon>Eucarida</taxon>
        <taxon>Decapoda</taxon>
        <taxon>Dendrobranchiata</taxon>
        <taxon>Penaeoidea</taxon>
        <taxon>Penaeidae</taxon>
        <taxon>Penaeus</taxon>
    </lineage>
</organism>
<comment type="caution">
    <text evidence="12">The sequence shown here is derived from an EMBL/GenBank/DDBJ whole genome shotgun (WGS) entry which is preliminary data.</text>
</comment>
<evidence type="ECO:0000256" key="9">
    <source>
        <dbReference type="ARBA" id="ARBA00023136"/>
    </source>
</evidence>
<evidence type="ECO:0000256" key="5">
    <source>
        <dbReference type="ARBA" id="ARBA00022679"/>
    </source>
</evidence>
<evidence type="ECO:0000256" key="11">
    <source>
        <dbReference type="SAM" id="Phobius"/>
    </source>
</evidence>
<evidence type="ECO:0000256" key="1">
    <source>
        <dbReference type="ARBA" id="ARBA00004477"/>
    </source>
</evidence>
<keyword evidence="7" id="KW-0256">Endoplasmic reticulum</keyword>
<dbReference type="STRING" id="6689.A0A3R7NXI5"/>
<comment type="catalytic activity">
    <reaction evidence="10">
        <text>an alpha-D-Man-(1-&gt;2)-alpha-D-Man-(1-&gt;2)-alpha-D-Man-(1-&gt;3)-[alpha-D-Man-(1-&gt;6)]-beta-D-Man-(1-&gt;4)-beta-D-GlcNAc-(1-&gt;4)-alpha-D-GlcNAc-diphospho-di-trans,poly-cis-dolichol + a di-trans,poly-cis-dolichyl beta-D-mannosyl phosphate = an alpha-D-Man-(1-&gt;2)-alpha-D-Man-(1-&gt;2)-alpha-D-Man-(1-&gt;3)-[alpha-D-Man-(1-&gt;3)-alpha-D-Man-(1-&gt;6)]-beta-D-Man-(1-&gt;4)-beta-D-GlcNAc-(1-&gt;4)-alpha-D-GlcNAc-diphospho-di-trans,poly-cis-dolichol + a di-trans,poly-cis-dolichyl phosphate + H(+)</text>
        <dbReference type="Rhea" id="RHEA:29527"/>
        <dbReference type="Rhea" id="RHEA-COMP:19498"/>
        <dbReference type="Rhea" id="RHEA-COMP:19501"/>
        <dbReference type="Rhea" id="RHEA-COMP:19516"/>
        <dbReference type="Rhea" id="RHEA-COMP:19517"/>
        <dbReference type="ChEBI" id="CHEBI:15378"/>
        <dbReference type="ChEBI" id="CHEBI:57683"/>
        <dbReference type="ChEBI" id="CHEBI:58211"/>
        <dbReference type="ChEBI" id="CHEBI:132515"/>
        <dbReference type="ChEBI" id="CHEBI:132516"/>
        <dbReference type="EC" id="2.4.1.258"/>
    </reaction>
    <physiologicalReaction direction="left-to-right" evidence="10">
        <dbReference type="Rhea" id="RHEA:29528"/>
    </physiologicalReaction>
</comment>
<evidence type="ECO:0000256" key="10">
    <source>
        <dbReference type="ARBA" id="ARBA00049506"/>
    </source>
</evidence>
<reference evidence="12 13" key="2">
    <citation type="submission" date="2019-01" db="EMBL/GenBank/DDBJ databases">
        <title>The decoding of complex shrimp genome reveals the adaptation for benthos swimmer, frequently molting mechanism and breeding impact on genome.</title>
        <authorList>
            <person name="Sun Y."/>
            <person name="Gao Y."/>
            <person name="Yu Y."/>
        </authorList>
    </citation>
    <scope>NUCLEOTIDE SEQUENCE [LARGE SCALE GENOMIC DNA]</scope>
    <source>
        <tissue evidence="12">Muscle</tissue>
    </source>
</reference>
<keyword evidence="13" id="KW-1185">Reference proteome</keyword>
<evidence type="ECO:0000256" key="8">
    <source>
        <dbReference type="ARBA" id="ARBA00022989"/>
    </source>
</evidence>
<keyword evidence="6 11" id="KW-0812">Transmembrane</keyword>
<gene>
    <name evidence="12" type="ORF">C7M84_012308</name>
</gene>
<dbReference type="PANTHER" id="PTHR12646:SF0">
    <property type="entry name" value="DOL-P-MAN:MAN(5)GLCNAC(2)-PP-DOL ALPHA-1,3-MANNOSYLTRANSFERASE"/>
    <property type="match status" value="1"/>
</dbReference>
<keyword evidence="9 11" id="KW-0472">Membrane</keyword>
<dbReference type="AlphaFoldDB" id="A0A3R7NXI5"/>
<feature type="transmembrane region" description="Helical" evidence="11">
    <location>
        <begin position="98"/>
        <end position="114"/>
    </location>
</feature>
<keyword evidence="5" id="KW-0808">Transferase</keyword>
<evidence type="ECO:0000313" key="13">
    <source>
        <dbReference type="Proteomes" id="UP000283509"/>
    </source>
</evidence>
<evidence type="ECO:0000256" key="7">
    <source>
        <dbReference type="ARBA" id="ARBA00022824"/>
    </source>
</evidence>
<dbReference type="InterPro" id="IPR007873">
    <property type="entry name" value="Glycosyltransferase_ALG3"/>
</dbReference>
<comment type="pathway">
    <text evidence="2">Protein modification; protein glycosylation.</text>
</comment>
<evidence type="ECO:0000256" key="4">
    <source>
        <dbReference type="ARBA" id="ARBA00022676"/>
    </source>
</evidence>
<reference evidence="12 13" key="1">
    <citation type="submission" date="2018-04" db="EMBL/GenBank/DDBJ databases">
        <authorList>
            <person name="Zhang X."/>
            <person name="Yuan J."/>
            <person name="Li F."/>
            <person name="Xiang J."/>
        </authorList>
    </citation>
    <scope>NUCLEOTIDE SEQUENCE [LARGE SCALE GENOMIC DNA]</scope>
    <source>
        <tissue evidence="12">Muscle</tissue>
    </source>
</reference>
<dbReference type="Proteomes" id="UP000283509">
    <property type="component" value="Unassembled WGS sequence"/>
</dbReference>
<accession>A0A3R7NXI5</accession>
<dbReference type="GO" id="GO:0005789">
    <property type="term" value="C:endoplasmic reticulum membrane"/>
    <property type="evidence" value="ECO:0007669"/>
    <property type="project" value="UniProtKB-SubCell"/>
</dbReference>
<dbReference type="GO" id="GO:0052925">
    <property type="term" value="F:dol-P-Man:Man(5)GlcNAc(2)-PP-Dol alpha-1,3-mannosyltransferase activity"/>
    <property type="evidence" value="ECO:0007669"/>
    <property type="project" value="UniProtKB-EC"/>
</dbReference>
<dbReference type="EC" id="2.4.1.258" evidence="3"/>
<dbReference type="EMBL" id="QCYY01002560">
    <property type="protein sequence ID" value="ROT69494.1"/>
    <property type="molecule type" value="Genomic_DNA"/>
</dbReference>
<evidence type="ECO:0000256" key="6">
    <source>
        <dbReference type="ARBA" id="ARBA00022692"/>
    </source>
</evidence>
<sequence>MAPGERSQKRKSQSFMARASQIWQKYATKDMLVNLIFNPKYLWVSALLFIVAEIIVNIYIIQKIKYTEIDWIAYMQEVEGVVNGTWDYTKLRGDTGPLVYPAGFVYFFLGLYKITSNGANVRLAQYIFAAFYIITLVLVFRIFHKSRKVCYVL</sequence>
<dbReference type="OrthoDB" id="20028at2759"/>
<evidence type="ECO:0000256" key="3">
    <source>
        <dbReference type="ARBA" id="ARBA00011964"/>
    </source>
</evidence>
<dbReference type="Pfam" id="PF05208">
    <property type="entry name" value="ALG3"/>
    <property type="match status" value="1"/>
</dbReference>
<evidence type="ECO:0000256" key="2">
    <source>
        <dbReference type="ARBA" id="ARBA00004922"/>
    </source>
</evidence>
<feature type="transmembrane region" description="Helical" evidence="11">
    <location>
        <begin position="41"/>
        <end position="61"/>
    </location>
</feature>
<keyword evidence="4" id="KW-0328">Glycosyltransferase</keyword>
<proteinExistence type="predicted"/>